<feature type="non-terminal residue" evidence="1">
    <location>
        <position position="58"/>
    </location>
</feature>
<dbReference type="AlphaFoldDB" id="A0A6J4N540"/>
<sequence>WLCCRQANRQSPRPQSCQAPSPRSGAIGISSACGRLGYCFYHSGTGCRSSFPGAYGGS</sequence>
<reference evidence="1" key="1">
    <citation type="submission" date="2020-02" db="EMBL/GenBank/DDBJ databases">
        <authorList>
            <person name="Meier V. D."/>
        </authorList>
    </citation>
    <scope>NUCLEOTIDE SEQUENCE</scope>
    <source>
        <strain evidence="1">AVDCRST_MAG93</strain>
    </source>
</reference>
<dbReference type="EMBL" id="CADCTR010002928">
    <property type="protein sequence ID" value="CAA9374503.1"/>
    <property type="molecule type" value="Genomic_DNA"/>
</dbReference>
<organism evidence="1">
    <name type="scientific">uncultured Chloroflexia bacterium</name>
    <dbReference type="NCBI Taxonomy" id="1672391"/>
    <lineage>
        <taxon>Bacteria</taxon>
        <taxon>Bacillati</taxon>
        <taxon>Chloroflexota</taxon>
        <taxon>Chloroflexia</taxon>
        <taxon>environmental samples</taxon>
    </lineage>
</organism>
<name>A0A6J4N540_9CHLR</name>
<feature type="non-terminal residue" evidence="1">
    <location>
        <position position="1"/>
    </location>
</feature>
<accession>A0A6J4N540</accession>
<evidence type="ECO:0000313" key="1">
    <source>
        <dbReference type="EMBL" id="CAA9374503.1"/>
    </source>
</evidence>
<gene>
    <name evidence="1" type="ORF">AVDCRST_MAG93-8705</name>
</gene>
<proteinExistence type="predicted"/>
<protein>
    <submittedName>
        <fullName evidence="1">Uncharacterized protein</fullName>
    </submittedName>
</protein>